<name>A0A665UGT2_ECHNA</name>
<dbReference type="InterPro" id="IPR036236">
    <property type="entry name" value="Znf_C2H2_sf"/>
</dbReference>
<feature type="region of interest" description="Disordered" evidence="7">
    <location>
        <begin position="318"/>
        <end position="353"/>
    </location>
</feature>
<keyword evidence="4" id="KW-0863">Zinc-finger</keyword>
<evidence type="ECO:0000313" key="10">
    <source>
        <dbReference type="Proteomes" id="UP000472264"/>
    </source>
</evidence>
<keyword evidence="10" id="KW-1185">Reference proteome</keyword>
<keyword evidence="3" id="KW-0677">Repeat</keyword>
<dbReference type="Proteomes" id="UP000472264">
    <property type="component" value="Chromosome 6"/>
</dbReference>
<feature type="domain" description="C2H2-type" evidence="8">
    <location>
        <begin position="81"/>
        <end position="103"/>
    </location>
</feature>
<evidence type="ECO:0000256" key="3">
    <source>
        <dbReference type="ARBA" id="ARBA00022737"/>
    </source>
</evidence>
<keyword evidence="2" id="KW-0479">Metal-binding</keyword>
<dbReference type="CTD" id="79750"/>
<dbReference type="InterPro" id="IPR022755">
    <property type="entry name" value="Znf_C2H2_jaz"/>
</dbReference>
<dbReference type="PROSITE" id="PS00028">
    <property type="entry name" value="ZINC_FINGER_C2H2_1"/>
    <property type="match status" value="2"/>
</dbReference>
<dbReference type="InterPro" id="IPR013087">
    <property type="entry name" value="Znf_C2H2_type"/>
</dbReference>
<evidence type="ECO:0000313" key="9">
    <source>
        <dbReference type="Ensembl" id="ENSENLP00000018572.1"/>
    </source>
</evidence>
<dbReference type="Pfam" id="PF12874">
    <property type="entry name" value="zf-met"/>
    <property type="match status" value="2"/>
</dbReference>
<evidence type="ECO:0000256" key="2">
    <source>
        <dbReference type="ARBA" id="ARBA00022723"/>
    </source>
</evidence>
<keyword evidence="6" id="KW-0539">Nucleus</keyword>
<dbReference type="InterPro" id="IPR003604">
    <property type="entry name" value="Matrin/U1-like-C_Znf_C2H2"/>
</dbReference>
<dbReference type="AlphaFoldDB" id="A0A665UGT2"/>
<evidence type="ECO:0000256" key="5">
    <source>
        <dbReference type="ARBA" id="ARBA00022833"/>
    </source>
</evidence>
<dbReference type="GO" id="GO:0003676">
    <property type="term" value="F:nucleic acid binding"/>
    <property type="evidence" value="ECO:0007669"/>
    <property type="project" value="InterPro"/>
</dbReference>
<evidence type="ECO:0000256" key="7">
    <source>
        <dbReference type="SAM" id="MobiDB-lite"/>
    </source>
</evidence>
<proteinExistence type="predicted"/>
<keyword evidence="5" id="KW-0862">Zinc</keyword>
<dbReference type="InParanoid" id="A0A665UGT2"/>
<protein>
    <recommendedName>
        <fullName evidence="8">C2H2-type domain-containing protein</fullName>
    </recommendedName>
</protein>
<dbReference type="GO" id="GO:0005634">
    <property type="term" value="C:nucleus"/>
    <property type="evidence" value="ECO:0007669"/>
    <property type="project" value="UniProtKB-SubCell"/>
</dbReference>
<dbReference type="PANTHER" id="PTHR23067:SF12">
    <property type="entry name" value="ZINC FINGER PROTEIN 385D"/>
    <property type="match status" value="1"/>
</dbReference>
<dbReference type="InterPro" id="IPR051845">
    <property type="entry name" value="Znf385"/>
</dbReference>
<evidence type="ECO:0000256" key="6">
    <source>
        <dbReference type="ARBA" id="ARBA00023242"/>
    </source>
</evidence>
<evidence type="ECO:0000256" key="4">
    <source>
        <dbReference type="ARBA" id="ARBA00022771"/>
    </source>
</evidence>
<reference evidence="9" key="1">
    <citation type="submission" date="2021-04" db="EMBL/GenBank/DDBJ databases">
        <authorList>
            <consortium name="Wellcome Sanger Institute Data Sharing"/>
        </authorList>
    </citation>
    <scope>NUCLEOTIDE SEQUENCE [LARGE SCALE GENOMIC DNA]</scope>
</reference>
<feature type="compositionally biased region" description="Polar residues" evidence="7">
    <location>
        <begin position="128"/>
        <end position="143"/>
    </location>
</feature>
<feature type="domain" description="C2H2-type" evidence="8">
    <location>
        <begin position="305"/>
        <end position="327"/>
    </location>
</feature>
<feature type="compositionally biased region" description="Basic and acidic residues" evidence="7">
    <location>
        <begin position="201"/>
        <end position="212"/>
    </location>
</feature>
<dbReference type="Pfam" id="PF12171">
    <property type="entry name" value="zf-C2H2_jaz"/>
    <property type="match status" value="1"/>
</dbReference>
<dbReference type="OMA" id="RNIMYFX"/>
<dbReference type="FunFam" id="3.30.160.60:FF:000293">
    <property type="entry name" value="zinc finger protein 385B isoform X3"/>
    <property type="match status" value="1"/>
</dbReference>
<dbReference type="Gene3D" id="3.30.160.60">
    <property type="entry name" value="Classic Zinc Finger"/>
    <property type="match status" value="3"/>
</dbReference>
<dbReference type="SUPFAM" id="SSF57667">
    <property type="entry name" value="beta-beta-alpha zinc fingers"/>
    <property type="match status" value="3"/>
</dbReference>
<feature type="region of interest" description="Disordered" evidence="7">
    <location>
        <begin position="128"/>
        <end position="232"/>
    </location>
</feature>
<comment type="subcellular location">
    <subcellularLocation>
        <location evidence="1">Nucleus</location>
    </subcellularLocation>
</comment>
<dbReference type="RefSeq" id="XP_029359738.1">
    <property type="nucleotide sequence ID" value="XM_029503878.1"/>
</dbReference>
<dbReference type="PANTHER" id="PTHR23067">
    <property type="entry name" value="DOUBLE-STRANDED RNA-BINDING ZINC FINGER PROTEIN"/>
    <property type="match status" value="1"/>
</dbReference>
<dbReference type="Ensembl" id="ENSENLT00000019266.1">
    <property type="protein sequence ID" value="ENSENLP00000018572.1"/>
    <property type="gene ID" value="ENSENLG00000008525.1"/>
</dbReference>
<feature type="compositionally biased region" description="Low complexity" evidence="7">
    <location>
        <begin position="180"/>
        <end position="199"/>
    </location>
</feature>
<evidence type="ECO:0000259" key="8">
    <source>
        <dbReference type="PROSITE" id="PS00028"/>
    </source>
</evidence>
<reference evidence="9" key="2">
    <citation type="submission" date="2025-08" db="UniProtKB">
        <authorList>
            <consortium name="Ensembl"/>
        </authorList>
    </citation>
    <scope>IDENTIFICATION</scope>
</reference>
<dbReference type="SMART" id="SM00355">
    <property type="entry name" value="ZnF_C2H2"/>
    <property type="match status" value="3"/>
</dbReference>
<dbReference type="GO" id="GO:0008270">
    <property type="term" value="F:zinc ion binding"/>
    <property type="evidence" value="ECO:0007669"/>
    <property type="project" value="UniProtKB-KW"/>
</dbReference>
<dbReference type="SMART" id="SM00451">
    <property type="entry name" value="ZnF_U1"/>
    <property type="match status" value="3"/>
</dbReference>
<sequence length="438" mass="46467">MDSSMFFGNTCQNGLMPALVRPTLPAVQTSLGMKQFLPFPLETASAVSLFPGFNTMDPVQKAVLHHTLCLPATAKRKHVSCSVCQLRFNSQSQALAHYKGTKHAKKLKALDAPKSKLKGSAVTKDTTIQETAKGINSSQVSNGTERKDGFPGAVPLPLSPMLRPAQPLATPMMPAPAPTASPAAPSSTAATAAETTSAAGGDEKQSKLHAPSEPDLEPEAEPEAETDTETEEEKALRLLYCSLCKVAVNSASQLEAHNSGTKHKTMLEARSGVGSIKSFPRPGVKSKLATSSKSATGLQNKTFYCETCDVHVNSETQLKQHISSRRHKDRAAGKPAKPKYSPYSKPQKGPTKQPIKLTLGKERQVQPLSAQIIPAHLAAVAAAAAAAIGNSFTHRTNHATNHGPNPSLFQTQALPAALLRPAPGPVRTSHPQVLFAPY</sequence>
<accession>A0A665UGT2</accession>
<dbReference type="GeneID" id="115044712"/>
<evidence type="ECO:0000256" key="1">
    <source>
        <dbReference type="ARBA" id="ARBA00004123"/>
    </source>
</evidence>
<reference evidence="9" key="3">
    <citation type="submission" date="2025-09" db="UniProtKB">
        <authorList>
            <consortium name="Ensembl"/>
        </authorList>
    </citation>
    <scope>IDENTIFICATION</scope>
</reference>
<dbReference type="OrthoDB" id="9448812at2759"/>
<feature type="compositionally biased region" description="Low complexity" evidence="7">
    <location>
        <begin position="333"/>
        <end position="350"/>
    </location>
</feature>
<feature type="compositionally biased region" description="Acidic residues" evidence="7">
    <location>
        <begin position="214"/>
        <end position="232"/>
    </location>
</feature>
<gene>
    <name evidence="9" type="primary">znf385d</name>
</gene>
<organism evidence="9 10">
    <name type="scientific">Echeneis naucrates</name>
    <name type="common">Live sharksucker</name>
    <dbReference type="NCBI Taxonomy" id="173247"/>
    <lineage>
        <taxon>Eukaryota</taxon>
        <taxon>Metazoa</taxon>
        <taxon>Chordata</taxon>
        <taxon>Craniata</taxon>
        <taxon>Vertebrata</taxon>
        <taxon>Euteleostomi</taxon>
        <taxon>Actinopterygii</taxon>
        <taxon>Neopterygii</taxon>
        <taxon>Teleostei</taxon>
        <taxon>Neoteleostei</taxon>
        <taxon>Acanthomorphata</taxon>
        <taxon>Carangaria</taxon>
        <taxon>Carangiformes</taxon>
        <taxon>Echeneidae</taxon>
        <taxon>Echeneis</taxon>
    </lineage>
</organism>